<evidence type="ECO:0000313" key="2">
    <source>
        <dbReference type="EMBL" id="KAK6917416.1"/>
    </source>
</evidence>
<dbReference type="AlphaFoldDB" id="A0AAN8YY51"/>
<evidence type="ECO:0000256" key="1">
    <source>
        <dbReference type="SAM" id="MobiDB-lite"/>
    </source>
</evidence>
<organism evidence="2 3">
    <name type="scientific">Dillenia turbinata</name>
    <dbReference type="NCBI Taxonomy" id="194707"/>
    <lineage>
        <taxon>Eukaryota</taxon>
        <taxon>Viridiplantae</taxon>
        <taxon>Streptophyta</taxon>
        <taxon>Embryophyta</taxon>
        <taxon>Tracheophyta</taxon>
        <taxon>Spermatophyta</taxon>
        <taxon>Magnoliopsida</taxon>
        <taxon>eudicotyledons</taxon>
        <taxon>Gunneridae</taxon>
        <taxon>Pentapetalae</taxon>
        <taxon>Dilleniales</taxon>
        <taxon>Dilleniaceae</taxon>
        <taxon>Dillenia</taxon>
    </lineage>
</organism>
<sequence length="71" mass="8010">MLSSETDRPQPNESAFAFRKPLEHDQHAVTSRSSSQNNDTRSDVEAQIKTYRAGCSHMDHLKDTKVAKPKP</sequence>
<proteinExistence type="predicted"/>
<dbReference type="EMBL" id="JBAMMX010000023">
    <property type="protein sequence ID" value="KAK6917416.1"/>
    <property type="molecule type" value="Genomic_DNA"/>
</dbReference>
<evidence type="ECO:0000313" key="3">
    <source>
        <dbReference type="Proteomes" id="UP001370490"/>
    </source>
</evidence>
<dbReference type="Proteomes" id="UP001370490">
    <property type="component" value="Unassembled WGS sequence"/>
</dbReference>
<gene>
    <name evidence="2" type="ORF">RJ641_018167</name>
</gene>
<name>A0AAN8YY51_9MAGN</name>
<comment type="caution">
    <text evidence="2">The sequence shown here is derived from an EMBL/GenBank/DDBJ whole genome shotgun (WGS) entry which is preliminary data.</text>
</comment>
<reference evidence="2 3" key="1">
    <citation type="submission" date="2023-12" db="EMBL/GenBank/DDBJ databases">
        <title>A high-quality genome assembly for Dillenia turbinata (Dilleniales).</title>
        <authorList>
            <person name="Chanderbali A."/>
        </authorList>
    </citation>
    <scope>NUCLEOTIDE SEQUENCE [LARGE SCALE GENOMIC DNA]</scope>
    <source>
        <strain evidence="2">LSX21</strain>
        <tissue evidence="2">Leaf</tissue>
    </source>
</reference>
<keyword evidence="3" id="KW-1185">Reference proteome</keyword>
<feature type="compositionally biased region" description="Basic and acidic residues" evidence="1">
    <location>
        <begin position="1"/>
        <end position="10"/>
    </location>
</feature>
<protein>
    <submittedName>
        <fullName evidence="2">Uncharacterized protein</fullName>
    </submittedName>
</protein>
<feature type="region of interest" description="Disordered" evidence="1">
    <location>
        <begin position="1"/>
        <end position="45"/>
    </location>
</feature>
<accession>A0AAN8YY51</accession>
<feature type="compositionally biased region" description="Polar residues" evidence="1">
    <location>
        <begin position="28"/>
        <end position="39"/>
    </location>
</feature>